<feature type="zinc finger region" description="dksA C4-type" evidence="4">
    <location>
        <begin position="91"/>
        <end position="115"/>
    </location>
</feature>
<evidence type="ECO:0000313" key="7">
    <source>
        <dbReference type="EMBL" id="MBQ0928987.1"/>
    </source>
</evidence>
<protein>
    <submittedName>
        <fullName evidence="7">TraR/DksA C4-type zinc finger protein</fullName>
    </submittedName>
</protein>
<dbReference type="InterPro" id="IPR000962">
    <property type="entry name" value="Znf_DskA_TraR"/>
</dbReference>
<dbReference type="Gene3D" id="1.20.120.910">
    <property type="entry name" value="DksA, coiled-coil domain"/>
    <property type="match status" value="1"/>
</dbReference>
<sequence>MTALLNAEQRTRLEAALKQRQAALDAQLAEHQGGASRVEMAAELRAEDAHDSRERDADREVELARADRELAELGQVSAALRRVHEPDYGFCADCGEAIRFERLLAEPWATRCVGCAGAAEGHQAHHRL</sequence>
<organism evidence="7 8">
    <name type="scientific">Ideonella alba</name>
    <dbReference type="NCBI Taxonomy" id="2824118"/>
    <lineage>
        <taxon>Bacteria</taxon>
        <taxon>Pseudomonadati</taxon>
        <taxon>Pseudomonadota</taxon>
        <taxon>Betaproteobacteria</taxon>
        <taxon>Burkholderiales</taxon>
        <taxon>Sphaerotilaceae</taxon>
        <taxon>Ideonella</taxon>
    </lineage>
</organism>
<comment type="caution">
    <text evidence="7">The sequence shown here is derived from an EMBL/GenBank/DDBJ whole genome shotgun (WGS) entry which is preliminary data.</text>
</comment>
<dbReference type="PANTHER" id="PTHR33823:SF4">
    <property type="entry name" value="GENERAL STRESS PROTEIN 16O"/>
    <property type="match status" value="1"/>
</dbReference>
<dbReference type="Proteomes" id="UP000676246">
    <property type="component" value="Unassembled WGS sequence"/>
</dbReference>
<evidence type="ECO:0000256" key="3">
    <source>
        <dbReference type="ARBA" id="ARBA00022833"/>
    </source>
</evidence>
<keyword evidence="2" id="KW-0863">Zinc-finger</keyword>
<dbReference type="PANTHER" id="PTHR33823">
    <property type="entry name" value="RNA POLYMERASE-BINDING TRANSCRIPTION FACTOR DKSA-RELATED"/>
    <property type="match status" value="1"/>
</dbReference>
<name>A0A940Y3D5_9BURK</name>
<gene>
    <name evidence="7" type="ORF">KAK03_00715</name>
</gene>
<keyword evidence="3" id="KW-0862">Zinc</keyword>
<dbReference type="EMBL" id="JAGQDD010000001">
    <property type="protein sequence ID" value="MBQ0928987.1"/>
    <property type="molecule type" value="Genomic_DNA"/>
</dbReference>
<dbReference type="InterPro" id="IPR037187">
    <property type="entry name" value="DnaK_N"/>
</dbReference>
<dbReference type="Pfam" id="PF01258">
    <property type="entry name" value="zf-dskA_traR"/>
    <property type="match status" value="1"/>
</dbReference>
<feature type="domain" description="Zinc finger DksA/TraR C4-type" evidence="6">
    <location>
        <begin position="87"/>
        <end position="120"/>
    </location>
</feature>
<dbReference type="RefSeq" id="WP_210851112.1">
    <property type="nucleotide sequence ID" value="NZ_JAGQDD010000001.1"/>
</dbReference>
<evidence type="ECO:0000259" key="6">
    <source>
        <dbReference type="Pfam" id="PF01258"/>
    </source>
</evidence>
<dbReference type="AlphaFoldDB" id="A0A940Y3D5"/>
<accession>A0A940Y3D5</accession>
<evidence type="ECO:0000256" key="5">
    <source>
        <dbReference type="SAM" id="MobiDB-lite"/>
    </source>
</evidence>
<evidence type="ECO:0000256" key="4">
    <source>
        <dbReference type="PROSITE-ProRule" id="PRU00510"/>
    </source>
</evidence>
<evidence type="ECO:0000256" key="1">
    <source>
        <dbReference type="ARBA" id="ARBA00022723"/>
    </source>
</evidence>
<feature type="compositionally biased region" description="Basic and acidic residues" evidence="5">
    <location>
        <begin position="40"/>
        <end position="59"/>
    </location>
</feature>
<proteinExistence type="predicted"/>
<evidence type="ECO:0000256" key="2">
    <source>
        <dbReference type="ARBA" id="ARBA00022771"/>
    </source>
</evidence>
<dbReference type="SUPFAM" id="SSF109635">
    <property type="entry name" value="DnaK suppressor protein DksA, alpha-hairpin domain"/>
    <property type="match status" value="1"/>
</dbReference>
<reference evidence="7 8" key="1">
    <citation type="submission" date="2021-04" db="EMBL/GenBank/DDBJ databases">
        <title>The genome sequence of Ideonella sp. 3Y2.</title>
        <authorList>
            <person name="Liu Y."/>
        </authorList>
    </citation>
    <scope>NUCLEOTIDE SEQUENCE [LARGE SCALE GENOMIC DNA]</scope>
    <source>
        <strain evidence="7 8">3Y2</strain>
    </source>
</reference>
<keyword evidence="1" id="KW-0479">Metal-binding</keyword>
<feature type="region of interest" description="Disordered" evidence="5">
    <location>
        <begin position="28"/>
        <end position="59"/>
    </location>
</feature>
<dbReference type="SUPFAM" id="SSF57716">
    <property type="entry name" value="Glucocorticoid receptor-like (DNA-binding domain)"/>
    <property type="match status" value="1"/>
</dbReference>
<keyword evidence="8" id="KW-1185">Reference proteome</keyword>
<dbReference type="PROSITE" id="PS51128">
    <property type="entry name" value="ZF_DKSA_2"/>
    <property type="match status" value="1"/>
</dbReference>
<dbReference type="GO" id="GO:0008270">
    <property type="term" value="F:zinc ion binding"/>
    <property type="evidence" value="ECO:0007669"/>
    <property type="project" value="UniProtKB-KW"/>
</dbReference>
<evidence type="ECO:0000313" key="8">
    <source>
        <dbReference type="Proteomes" id="UP000676246"/>
    </source>
</evidence>